<evidence type="ECO:0000259" key="2">
    <source>
        <dbReference type="Pfam" id="PF13439"/>
    </source>
</evidence>
<keyword evidence="4" id="KW-1185">Reference proteome</keyword>
<reference evidence="4" key="1">
    <citation type="journal article" date="2019" name="Int. J. Syst. Evol. Microbiol.">
        <title>The Global Catalogue of Microorganisms (GCM) 10K type strain sequencing project: providing services to taxonomists for standard genome sequencing and annotation.</title>
        <authorList>
            <consortium name="The Broad Institute Genomics Platform"/>
            <consortium name="The Broad Institute Genome Sequencing Center for Infectious Disease"/>
            <person name="Wu L."/>
            <person name="Ma J."/>
        </authorList>
    </citation>
    <scope>NUCLEOTIDE SEQUENCE [LARGE SCALE GENOMIC DNA]</scope>
    <source>
        <strain evidence="4">WYCCWR 12678</strain>
    </source>
</reference>
<keyword evidence="3" id="KW-0328">Glycosyltransferase</keyword>
<dbReference type="PANTHER" id="PTHR12526">
    <property type="entry name" value="GLYCOSYLTRANSFERASE"/>
    <property type="match status" value="1"/>
</dbReference>
<evidence type="ECO:0000313" key="4">
    <source>
        <dbReference type="Proteomes" id="UP001596002"/>
    </source>
</evidence>
<dbReference type="PANTHER" id="PTHR12526:SF636">
    <property type="entry name" value="BLL3647 PROTEIN"/>
    <property type="match status" value="1"/>
</dbReference>
<keyword evidence="3" id="KW-0808">Transferase</keyword>
<feature type="domain" description="Glycosyl transferase family 1" evidence="1">
    <location>
        <begin position="186"/>
        <end position="351"/>
    </location>
</feature>
<dbReference type="Pfam" id="PF13439">
    <property type="entry name" value="Glyco_transf_4"/>
    <property type="match status" value="1"/>
</dbReference>
<dbReference type="GO" id="GO:0016757">
    <property type="term" value="F:glycosyltransferase activity"/>
    <property type="evidence" value="ECO:0007669"/>
    <property type="project" value="UniProtKB-KW"/>
</dbReference>
<evidence type="ECO:0000259" key="1">
    <source>
        <dbReference type="Pfam" id="PF00534"/>
    </source>
</evidence>
<evidence type="ECO:0000313" key="3">
    <source>
        <dbReference type="EMBL" id="MFC4766110.1"/>
    </source>
</evidence>
<dbReference type="SUPFAM" id="SSF53756">
    <property type="entry name" value="UDP-Glycosyltransferase/glycogen phosphorylase"/>
    <property type="match status" value="1"/>
</dbReference>
<sequence>MPIRVMHVVRPADGGMREHVKQLIWGMPHDQIEPIVACPEESALFCQLPSRVHKIALEVKDGVKPWEDMRSVIALRQQLERHPIDILHMHGAKSALIGRTAAALAKRKPRLICTVHNFIQPANRILRSTFVTIERKLSSQTDRYIAVSNALAEQLQQQIVRRTDKISIVYNGLAPTKQRISRTEARNLMKVPQNVAVIGTIARLIPEKGVADLLLAFRMLTNLGHEAYLVIIGDGPQKEELQELCSDLAARIRWLGSVEEASQLIPGFDLYVQSSHREGFGLAVLEAMREGVAVIATNVGGLPEVIGASRIGINECGALIPAQSPVMLCQYIQELLCDEERKLALGDAGKRRVQEYFSIDQMIQDTIRVYNEVLSVRRFHE</sequence>
<feature type="domain" description="Glycosyltransferase subfamily 4-like N-terminal" evidence="2">
    <location>
        <begin position="14"/>
        <end position="173"/>
    </location>
</feature>
<dbReference type="Gene3D" id="3.40.50.2000">
    <property type="entry name" value="Glycogen Phosphorylase B"/>
    <property type="match status" value="2"/>
</dbReference>
<gene>
    <name evidence="3" type="ORF">ACFO8Q_01685</name>
</gene>
<proteinExistence type="predicted"/>
<dbReference type="Proteomes" id="UP001596002">
    <property type="component" value="Unassembled WGS sequence"/>
</dbReference>
<dbReference type="EMBL" id="JBHSHC010000013">
    <property type="protein sequence ID" value="MFC4766110.1"/>
    <property type="molecule type" value="Genomic_DNA"/>
</dbReference>
<dbReference type="RefSeq" id="WP_380023812.1">
    <property type="nucleotide sequence ID" value="NZ_JBHSHC010000013.1"/>
</dbReference>
<dbReference type="InterPro" id="IPR028098">
    <property type="entry name" value="Glyco_trans_4-like_N"/>
</dbReference>
<dbReference type="InterPro" id="IPR001296">
    <property type="entry name" value="Glyco_trans_1"/>
</dbReference>
<dbReference type="EC" id="2.4.-.-" evidence="3"/>
<protein>
    <submittedName>
        <fullName evidence="3">Glycosyltransferase</fullName>
        <ecNumber evidence="3">2.4.-.-</ecNumber>
    </submittedName>
</protein>
<dbReference type="Pfam" id="PF00534">
    <property type="entry name" value="Glycos_transf_1"/>
    <property type="match status" value="1"/>
</dbReference>
<organism evidence="3 4">
    <name type="scientific">Effusibacillus consociatus</name>
    <dbReference type="NCBI Taxonomy" id="1117041"/>
    <lineage>
        <taxon>Bacteria</taxon>
        <taxon>Bacillati</taxon>
        <taxon>Bacillota</taxon>
        <taxon>Bacilli</taxon>
        <taxon>Bacillales</taxon>
        <taxon>Alicyclobacillaceae</taxon>
        <taxon>Effusibacillus</taxon>
    </lineage>
</organism>
<comment type="caution">
    <text evidence="3">The sequence shown here is derived from an EMBL/GenBank/DDBJ whole genome shotgun (WGS) entry which is preliminary data.</text>
</comment>
<accession>A0ABV9PVQ4</accession>
<name>A0ABV9PVQ4_9BACL</name>